<accession>A0AAX0UJ45</accession>
<dbReference type="EMBL" id="PHRB01000001">
    <property type="protein sequence ID" value="PJO68098.1"/>
    <property type="molecule type" value="Genomic_DNA"/>
</dbReference>
<protein>
    <submittedName>
        <fullName evidence="2">Uncharacterized protein</fullName>
    </submittedName>
</protein>
<sequence length="75" mass="8601">MMNHPGARAAFVRRALRDRIDRISRIGRDGNSTHRRHARRFQSAPGTAAPTNGRVYGIVLPRRYFMRTNRNGNTP</sequence>
<reference evidence="2 3" key="1">
    <citation type="submission" date="2017-11" db="EMBL/GenBank/DDBJ databases">
        <title>Molecular characterization of Burkholderia pseudomallei and closely related isolates from Vietnam.</title>
        <authorList>
            <person name="Ustinov D.V."/>
            <person name="Antonov A.S."/>
            <person name="Avdusheva E.F."/>
            <person name="Shpak I.M."/>
            <person name="Zakharova I.B."/>
            <person name="Thi L.A."/>
            <person name="Teteryatnikova N."/>
            <person name="Lopasteyskaya Y.A."/>
            <person name="Kuzyutina J.A."/>
            <person name="Ngo T.N."/>
            <person name="Victorov D.V."/>
        </authorList>
    </citation>
    <scope>NUCLEOTIDE SEQUENCE [LARGE SCALE GENOMIC DNA]</scope>
    <source>
        <strain evidence="2 3">V1512</strain>
    </source>
</reference>
<dbReference type="AlphaFoldDB" id="A0AAX0UJ45"/>
<comment type="caution">
    <text evidence="2">The sequence shown here is derived from an EMBL/GenBank/DDBJ whole genome shotgun (WGS) entry which is preliminary data.</text>
</comment>
<name>A0AAX0UJ45_BURPE</name>
<evidence type="ECO:0000256" key="1">
    <source>
        <dbReference type="SAM" id="MobiDB-lite"/>
    </source>
</evidence>
<evidence type="ECO:0000313" key="3">
    <source>
        <dbReference type="Proteomes" id="UP000231878"/>
    </source>
</evidence>
<dbReference type="Proteomes" id="UP000231878">
    <property type="component" value="Unassembled WGS sequence"/>
</dbReference>
<proteinExistence type="predicted"/>
<gene>
    <name evidence="2" type="ORF">CWD88_02245</name>
</gene>
<feature type="region of interest" description="Disordered" evidence="1">
    <location>
        <begin position="26"/>
        <end position="53"/>
    </location>
</feature>
<evidence type="ECO:0000313" key="2">
    <source>
        <dbReference type="EMBL" id="PJO68098.1"/>
    </source>
</evidence>
<organism evidence="2 3">
    <name type="scientific">Burkholderia pseudomallei</name>
    <name type="common">Pseudomonas pseudomallei</name>
    <dbReference type="NCBI Taxonomy" id="28450"/>
    <lineage>
        <taxon>Bacteria</taxon>
        <taxon>Pseudomonadati</taxon>
        <taxon>Pseudomonadota</taxon>
        <taxon>Betaproteobacteria</taxon>
        <taxon>Burkholderiales</taxon>
        <taxon>Burkholderiaceae</taxon>
        <taxon>Burkholderia</taxon>
        <taxon>pseudomallei group</taxon>
    </lineage>
</organism>